<feature type="compositionally biased region" description="Basic residues" evidence="1">
    <location>
        <begin position="174"/>
        <end position="183"/>
    </location>
</feature>
<accession>A0ABP1Q9N2</accession>
<feature type="compositionally biased region" description="Polar residues" evidence="1">
    <location>
        <begin position="21"/>
        <end position="38"/>
    </location>
</feature>
<proteinExistence type="predicted"/>
<sequence length="183" mass="20350">MKTVMNVSRKSLAPPPKAVHQKQQQPQRRVNVSIDSDEPQSNFNGLYKLSYILKTVLEKSAEITQQVRKNLSPPPPLLRYPFIQNYKIEQTADANEVFHHTKKSKVSSAGGVFLCPPCGTLISSKDNYVSQMLQEHGTVVSVASGKVKSHKPLKTETSIRKTVASPPALQRTSSLRRKLTSSQ</sequence>
<keyword evidence="3" id="KW-1185">Reference proteome</keyword>
<dbReference type="Proteomes" id="UP001642540">
    <property type="component" value="Unassembled WGS sequence"/>
</dbReference>
<reference evidence="2 3" key="1">
    <citation type="submission" date="2024-08" db="EMBL/GenBank/DDBJ databases">
        <authorList>
            <person name="Cucini C."/>
            <person name="Frati F."/>
        </authorList>
    </citation>
    <scope>NUCLEOTIDE SEQUENCE [LARGE SCALE GENOMIC DNA]</scope>
</reference>
<dbReference type="EMBL" id="CAXLJM020000027">
    <property type="protein sequence ID" value="CAL8094940.1"/>
    <property type="molecule type" value="Genomic_DNA"/>
</dbReference>
<feature type="region of interest" description="Disordered" evidence="1">
    <location>
        <begin position="1"/>
        <end position="38"/>
    </location>
</feature>
<name>A0ABP1Q9N2_9HEXA</name>
<evidence type="ECO:0000313" key="2">
    <source>
        <dbReference type="EMBL" id="CAL8094940.1"/>
    </source>
</evidence>
<organism evidence="2 3">
    <name type="scientific">Orchesella dallaii</name>
    <dbReference type="NCBI Taxonomy" id="48710"/>
    <lineage>
        <taxon>Eukaryota</taxon>
        <taxon>Metazoa</taxon>
        <taxon>Ecdysozoa</taxon>
        <taxon>Arthropoda</taxon>
        <taxon>Hexapoda</taxon>
        <taxon>Collembola</taxon>
        <taxon>Entomobryomorpha</taxon>
        <taxon>Entomobryoidea</taxon>
        <taxon>Orchesellidae</taxon>
        <taxon>Orchesellinae</taxon>
        <taxon>Orchesella</taxon>
    </lineage>
</organism>
<protein>
    <submittedName>
        <fullName evidence="2">Uncharacterized protein</fullName>
    </submittedName>
</protein>
<comment type="caution">
    <text evidence="2">The sequence shown here is derived from an EMBL/GenBank/DDBJ whole genome shotgun (WGS) entry which is preliminary data.</text>
</comment>
<gene>
    <name evidence="2" type="ORF">ODALV1_LOCUS8933</name>
</gene>
<evidence type="ECO:0000313" key="3">
    <source>
        <dbReference type="Proteomes" id="UP001642540"/>
    </source>
</evidence>
<feature type="region of interest" description="Disordered" evidence="1">
    <location>
        <begin position="150"/>
        <end position="183"/>
    </location>
</feature>
<evidence type="ECO:0000256" key="1">
    <source>
        <dbReference type="SAM" id="MobiDB-lite"/>
    </source>
</evidence>